<gene>
    <name evidence="3" type="ORF">MARPO_0112s0023</name>
</gene>
<feature type="signal peptide" evidence="1">
    <location>
        <begin position="1"/>
        <end position="29"/>
    </location>
</feature>
<dbReference type="GO" id="GO:0080032">
    <property type="term" value="F:methyl jasmonate esterase activity"/>
    <property type="evidence" value="ECO:0000318"/>
    <property type="project" value="GO_Central"/>
</dbReference>
<dbReference type="SUPFAM" id="SSF53474">
    <property type="entry name" value="alpha/beta-Hydrolases"/>
    <property type="match status" value="1"/>
</dbReference>
<evidence type="ECO:0000313" key="4">
    <source>
        <dbReference type="Proteomes" id="UP000244005"/>
    </source>
</evidence>
<dbReference type="PANTHER" id="PTHR10992">
    <property type="entry name" value="METHYLESTERASE FAMILY MEMBER"/>
    <property type="match status" value="1"/>
</dbReference>
<dbReference type="Proteomes" id="UP000244005">
    <property type="component" value="Unassembled WGS sequence"/>
</dbReference>
<dbReference type="OMA" id="IAPSECH"/>
<keyword evidence="1" id="KW-0732">Signal</keyword>
<proteinExistence type="predicted"/>
<keyword evidence="4" id="KW-1185">Reference proteome</keyword>
<dbReference type="OrthoDB" id="408373at2759"/>
<evidence type="ECO:0000256" key="1">
    <source>
        <dbReference type="SAM" id="SignalP"/>
    </source>
</evidence>
<dbReference type="Gene3D" id="3.40.50.1820">
    <property type="entry name" value="alpha/beta hydrolase"/>
    <property type="match status" value="1"/>
</dbReference>
<organism evidence="3 4">
    <name type="scientific">Marchantia polymorpha</name>
    <name type="common">Common liverwort</name>
    <name type="synonym">Marchantia aquatica</name>
    <dbReference type="NCBI Taxonomy" id="3197"/>
    <lineage>
        <taxon>Eukaryota</taxon>
        <taxon>Viridiplantae</taxon>
        <taxon>Streptophyta</taxon>
        <taxon>Embryophyta</taxon>
        <taxon>Marchantiophyta</taxon>
        <taxon>Marchantiopsida</taxon>
        <taxon>Marchantiidae</taxon>
        <taxon>Marchantiales</taxon>
        <taxon>Marchantiaceae</taxon>
        <taxon>Marchantia</taxon>
    </lineage>
</organism>
<dbReference type="Pfam" id="PF12697">
    <property type="entry name" value="Abhydrolase_6"/>
    <property type="match status" value="1"/>
</dbReference>
<dbReference type="InterPro" id="IPR000073">
    <property type="entry name" value="AB_hydrolase_1"/>
</dbReference>
<accession>A0A2R6WC06</accession>
<evidence type="ECO:0000313" key="3">
    <source>
        <dbReference type="EMBL" id="PTQ31367.1"/>
    </source>
</evidence>
<dbReference type="AlphaFoldDB" id="A0A2R6WC06"/>
<dbReference type="Gramene" id="Mp4g09230.1">
    <property type="protein sequence ID" value="Mp4g09230.1.cds"/>
    <property type="gene ID" value="Mp4g09230"/>
</dbReference>
<dbReference type="InterPro" id="IPR045889">
    <property type="entry name" value="MES/HNL"/>
</dbReference>
<feature type="chain" id="PRO_5015353368" description="AB hydrolase-1 domain-containing protein" evidence="1">
    <location>
        <begin position="30"/>
        <end position="282"/>
    </location>
</feature>
<reference evidence="4" key="1">
    <citation type="journal article" date="2017" name="Cell">
        <title>Insights into land plant evolution garnered from the Marchantia polymorpha genome.</title>
        <authorList>
            <person name="Bowman J.L."/>
            <person name="Kohchi T."/>
            <person name="Yamato K.T."/>
            <person name="Jenkins J."/>
            <person name="Shu S."/>
            <person name="Ishizaki K."/>
            <person name="Yamaoka S."/>
            <person name="Nishihama R."/>
            <person name="Nakamura Y."/>
            <person name="Berger F."/>
            <person name="Adam C."/>
            <person name="Aki S.S."/>
            <person name="Althoff F."/>
            <person name="Araki T."/>
            <person name="Arteaga-Vazquez M.A."/>
            <person name="Balasubrmanian S."/>
            <person name="Barry K."/>
            <person name="Bauer D."/>
            <person name="Boehm C.R."/>
            <person name="Briginshaw L."/>
            <person name="Caballero-Perez J."/>
            <person name="Catarino B."/>
            <person name="Chen F."/>
            <person name="Chiyoda S."/>
            <person name="Chovatia M."/>
            <person name="Davies K.M."/>
            <person name="Delmans M."/>
            <person name="Demura T."/>
            <person name="Dierschke T."/>
            <person name="Dolan L."/>
            <person name="Dorantes-Acosta A.E."/>
            <person name="Eklund D.M."/>
            <person name="Florent S.N."/>
            <person name="Flores-Sandoval E."/>
            <person name="Fujiyama A."/>
            <person name="Fukuzawa H."/>
            <person name="Galik B."/>
            <person name="Grimanelli D."/>
            <person name="Grimwood J."/>
            <person name="Grossniklaus U."/>
            <person name="Hamada T."/>
            <person name="Haseloff J."/>
            <person name="Hetherington A.J."/>
            <person name="Higo A."/>
            <person name="Hirakawa Y."/>
            <person name="Hundley H.N."/>
            <person name="Ikeda Y."/>
            <person name="Inoue K."/>
            <person name="Inoue S.I."/>
            <person name="Ishida S."/>
            <person name="Jia Q."/>
            <person name="Kakita M."/>
            <person name="Kanazawa T."/>
            <person name="Kawai Y."/>
            <person name="Kawashima T."/>
            <person name="Kennedy M."/>
            <person name="Kinose K."/>
            <person name="Kinoshita T."/>
            <person name="Kohara Y."/>
            <person name="Koide E."/>
            <person name="Komatsu K."/>
            <person name="Kopischke S."/>
            <person name="Kubo M."/>
            <person name="Kyozuka J."/>
            <person name="Lagercrantz U."/>
            <person name="Lin S.S."/>
            <person name="Lindquist E."/>
            <person name="Lipzen A.M."/>
            <person name="Lu C.W."/>
            <person name="De Luna E."/>
            <person name="Martienssen R.A."/>
            <person name="Minamino N."/>
            <person name="Mizutani M."/>
            <person name="Mizutani M."/>
            <person name="Mochizuki N."/>
            <person name="Monte I."/>
            <person name="Mosher R."/>
            <person name="Nagasaki H."/>
            <person name="Nakagami H."/>
            <person name="Naramoto S."/>
            <person name="Nishitani K."/>
            <person name="Ohtani M."/>
            <person name="Okamoto T."/>
            <person name="Okumura M."/>
            <person name="Phillips J."/>
            <person name="Pollak B."/>
            <person name="Reinders A."/>
            <person name="Rovekamp M."/>
            <person name="Sano R."/>
            <person name="Sawa S."/>
            <person name="Schmid M.W."/>
            <person name="Shirakawa M."/>
            <person name="Solano R."/>
            <person name="Spunde A."/>
            <person name="Suetsugu N."/>
            <person name="Sugano S."/>
            <person name="Sugiyama A."/>
            <person name="Sun R."/>
            <person name="Suzuki Y."/>
            <person name="Takenaka M."/>
            <person name="Takezawa D."/>
            <person name="Tomogane H."/>
            <person name="Tsuzuki M."/>
            <person name="Ueda T."/>
            <person name="Umeda M."/>
            <person name="Ward J.M."/>
            <person name="Watanabe Y."/>
            <person name="Yazaki K."/>
            <person name="Yokoyama R."/>
            <person name="Yoshitake Y."/>
            <person name="Yotsui I."/>
            <person name="Zachgo S."/>
            <person name="Schmutz J."/>
        </authorList>
    </citation>
    <scope>NUCLEOTIDE SEQUENCE [LARGE SCALE GENOMIC DNA]</scope>
    <source>
        <strain evidence="4">Tak-1</strain>
    </source>
</reference>
<protein>
    <recommendedName>
        <fullName evidence="2">AB hydrolase-1 domain-containing protein</fullName>
    </recommendedName>
</protein>
<dbReference type="GO" id="GO:0080030">
    <property type="term" value="F:methyl indole-3-acetate esterase activity"/>
    <property type="evidence" value="ECO:0000318"/>
    <property type="project" value="GO_Central"/>
</dbReference>
<dbReference type="InterPro" id="IPR029058">
    <property type="entry name" value="AB_hydrolase_fold"/>
</dbReference>
<feature type="domain" description="AB hydrolase-1" evidence="2">
    <location>
        <begin position="34"/>
        <end position="272"/>
    </location>
</feature>
<dbReference type="PANTHER" id="PTHR10992:SF1086">
    <property type="entry name" value="AB HYDROLASE-1 DOMAIN-CONTAINING PROTEIN"/>
    <property type="match status" value="1"/>
</dbReference>
<evidence type="ECO:0000259" key="2">
    <source>
        <dbReference type="Pfam" id="PF12697"/>
    </source>
</evidence>
<name>A0A2R6WC06_MARPO</name>
<sequence>MEMRRNRALIIAALLGTYALLIAPSECHGDKQEFVLVHGSGHGGWSWYKVAAILRHSGFTVTPIDLLSAGRDHTSVESVKTVAEYSKPLTDHLQNVTSKVILVGHSLGGTSISYAMEQHPEKISKAIFVSAFMPSNNQSGMETVAPEILGGLITKGVLKINSANGPEALPVSVSLNSTYEMFRKYLYSECSDEDINLGMSLVVDAPYAAYSEKLTLTPQGYGSVSRYYISTGQDKIIPNSAQILMTKANPPLAVFHLDNGDHMSSFSYPEELTSLLYYIHLL</sequence>
<dbReference type="EMBL" id="KZ772784">
    <property type="protein sequence ID" value="PTQ31367.1"/>
    <property type="molecule type" value="Genomic_DNA"/>
</dbReference>